<dbReference type="Proteomes" id="UP001144205">
    <property type="component" value="Unassembled WGS sequence"/>
</dbReference>
<dbReference type="InterPro" id="IPR010982">
    <property type="entry name" value="Lambda_DNA-bd_dom_sf"/>
</dbReference>
<dbReference type="PANTHER" id="PTHR30146:SF109">
    <property type="entry name" value="HTH-TYPE TRANSCRIPTIONAL REGULATOR GALS"/>
    <property type="match status" value="1"/>
</dbReference>
<dbReference type="SUPFAM" id="SSF47413">
    <property type="entry name" value="lambda repressor-like DNA-binding domains"/>
    <property type="match status" value="1"/>
</dbReference>
<dbReference type="Pfam" id="PF13377">
    <property type="entry name" value="Peripla_BP_3"/>
    <property type="match status" value="1"/>
</dbReference>
<keyword evidence="3" id="KW-0804">Transcription</keyword>
<keyword evidence="2" id="KW-0238">DNA-binding</keyword>
<comment type="caution">
    <text evidence="5">The sequence shown here is derived from an EMBL/GenBank/DDBJ whole genome shotgun (WGS) entry which is preliminary data.</text>
</comment>
<gene>
    <name evidence="5" type="ORF">STA1M1_12710</name>
</gene>
<name>A0ABQ5LQX1_9RHOB</name>
<evidence type="ECO:0000256" key="3">
    <source>
        <dbReference type="ARBA" id="ARBA00023163"/>
    </source>
</evidence>
<evidence type="ECO:0000256" key="1">
    <source>
        <dbReference type="ARBA" id="ARBA00023015"/>
    </source>
</evidence>
<dbReference type="PROSITE" id="PS50932">
    <property type="entry name" value="HTH_LACI_2"/>
    <property type="match status" value="1"/>
</dbReference>
<keyword evidence="1" id="KW-0805">Transcription regulation</keyword>
<protein>
    <submittedName>
        <fullName evidence="5">LacI family transcriptional regulator</fullName>
    </submittedName>
</protein>
<dbReference type="InterPro" id="IPR046335">
    <property type="entry name" value="LacI/GalR-like_sensor"/>
</dbReference>
<dbReference type="CDD" id="cd01392">
    <property type="entry name" value="HTH_LacI"/>
    <property type="match status" value="1"/>
</dbReference>
<dbReference type="SUPFAM" id="SSF53822">
    <property type="entry name" value="Periplasmic binding protein-like I"/>
    <property type="match status" value="1"/>
</dbReference>
<dbReference type="InterPro" id="IPR000843">
    <property type="entry name" value="HTH_LacI"/>
</dbReference>
<dbReference type="Gene3D" id="3.40.50.2300">
    <property type="match status" value="2"/>
</dbReference>
<keyword evidence="6" id="KW-1185">Reference proteome</keyword>
<evidence type="ECO:0000313" key="5">
    <source>
        <dbReference type="EMBL" id="GKY87402.1"/>
    </source>
</evidence>
<organism evidence="5 6">
    <name type="scientific">Sinisalibacter aestuarii</name>
    <dbReference type="NCBI Taxonomy" id="2949426"/>
    <lineage>
        <taxon>Bacteria</taxon>
        <taxon>Pseudomonadati</taxon>
        <taxon>Pseudomonadota</taxon>
        <taxon>Alphaproteobacteria</taxon>
        <taxon>Rhodobacterales</taxon>
        <taxon>Roseobacteraceae</taxon>
        <taxon>Sinisalibacter</taxon>
    </lineage>
</organism>
<sequence length="305" mass="32705">MRSETRARVEKVARELNYRPNLAARSLASARTSYLGAIVGDVTNPLQAQIARFAAIEAEAQGYPTIVSLDADTDEKAEHALESLLAHRVAGVILIESPYEKPAIAKIAQRIPSVYIGRLLKIVDIDSVTTDHVAGATSVVDHLVAQGCRRILHVGGGASPGAERMRQGYRAAMERHGLNDEISIIEAAYTVDSGAQAGREIFDGVRPVPEAIFVCNDLAAIGVINVAARRGIPVPDRVRVVGYDDVMLAGTETLSLSTVNQPAHELARKGVSAIVHRLKHPETPVSKQLVAPELIVRRSSTSPLS</sequence>
<reference evidence="5" key="1">
    <citation type="journal article" date="2023" name="Int. J. Syst. Evol. Microbiol.">
        <title>Sinisalibacter aestuarii sp. nov., isolated from estuarine sediment of the Arakawa River.</title>
        <authorList>
            <person name="Arafat S.T."/>
            <person name="Hirano S."/>
            <person name="Sato A."/>
            <person name="Takeuchi K."/>
            <person name="Yasuda T."/>
            <person name="Terahara T."/>
            <person name="Hamada M."/>
            <person name="Kobayashi T."/>
        </authorList>
    </citation>
    <scope>NUCLEOTIDE SEQUENCE</scope>
    <source>
        <strain evidence="5">B-399</strain>
    </source>
</reference>
<evidence type="ECO:0000313" key="6">
    <source>
        <dbReference type="Proteomes" id="UP001144205"/>
    </source>
</evidence>
<dbReference type="SMART" id="SM00354">
    <property type="entry name" value="HTH_LACI"/>
    <property type="match status" value="1"/>
</dbReference>
<dbReference type="Gene3D" id="1.10.260.40">
    <property type="entry name" value="lambda repressor-like DNA-binding domains"/>
    <property type="match status" value="1"/>
</dbReference>
<dbReference type="EMBL" id="BROH01000002">
    <property type="protein sequence ID" value="GKY87402.1"/>
    <property type="molecule type" value="Genomic_DNA"/>
</dbReference>
<evidence type="ECO:0000256" key="2">
    <source>
        <dbReference type="ARBA" id="ARBA00023125"/>
    </source>
</evidence>
<evidence type="ECO:0000259" key="4">
    <source>
        <dbReference type="PROSITE" id="PS50932"/>
    </source>
</evidence>
<dbReference type="InterPro" id="IPR028082">
    <property type="entry name" value="Peripla_BP_I"/>
</dbReference>
<dbReference type="CDD" id="cd06267">
    <property type="entry name" value="PBP1_LacI_sugar_binding-like"/>
    <property type="match status" value="1"/>
</dbReference>
<dbReference type="PANTHER" id="PTHR30146">
    <property type="entry name" value="LACI-RELATED TRANSCRIPTIONAL REPRESSOR"/>
    <property type="match status" value="1"/>
</dbReference>
<accession>A0ABQ5LQX1</accession>
<proteinExistence type="predicted"/>
<feature type="domain" description="HTH lacI-type" evidence="4">
    <location>
        <begin position="1"/>
        <end position="29"/>
    </location>
</feature>